<dbReference type="GO" id="GO:0008983">
    <property type="term" value="F:protein-glutamate O-methyltransferase activity"/>
    <property type="evidence" value="ECO:0007669"/>
    <property type="project" value="UniProtKB-EC"/>
</dbReference>
<evidence type="ECO:0000256" key="4">
    <source>
        <dbReference type="ARBA" id="ARBA00022679"/>
    </source>
</evidence>
<keyword evidence="5" id="KW-0949">S-adenosyl-L-methionine</keyword>
<dbReference type="InterPro" id="IPR036804">
    <property type="entry name" value="CheR_N_sf"/>
</dbReference>
<dbReference type="InterPro" id="IPR022642">
    <property type="entry name" value="CheR_C"/>
</dbReference>
<dbReference type="PRINTS" id="PR00996">
    <property type="entry name" value="CHERMTFRASE"/>
</dbReference>
<organism evidence="7 8">
    <name type="scientific">Pseudobacteroides cellulosolvens ATCC 35603 = DSM 2933</name>
    <dbReference type="NCBI Taxonomy" id="398512"/>
    <lineage>
        <taxon>Bacteria</taxon>
        <taxon>Bacillati</taxon>
        <taxon>Bacillota</taxon>
        <taxon>Clostridia</taxon>
        <taxon>Eubacteriales</taxon>
        <taxon>Oscillospiraceae</taxon>
        <taxon>Pseudobacteroides</taxon>
    </lineage>
</organism>
<comment type="catalytic activity">
    <reaction evidence="1">
        <text>L-glutamyl-[protein] + S-adenosyl-L-methionine = [protein]-L-glutamate 5-O-methyl ester + S-adenosyl-L-homocysteine</text>
        <dbReference type="Rhea" id="RHEA:24452"/>
        <dbReference type="Rhea" id="RHEA-COMP:10208"/>
        <dbReference type="Rhea" id="RHEA-COMP:10311"/>
        <dbReference type="ChEBI" id="CHEBI:29973"/>
        <dbReference type="ChEBI" id="CHEBI:57856"/>
        <dbReference type="ChEBI" id="CHEBI:59789"/>
        <dbReference type="ChEBI" id="CHEBI:82795"/>
        <dbReference type="EC" id="2.1.1.80"/>
    </reaction>
</comment>
<comment type="caution">
    <text evidence="7">The sequence shown here is derived from an EMBL/GenBank/DDBJ whole genome shotgun (WGS) entry which is preliminary data.</text>
</comment>
<keyword evidence="3 7" id="KW-0489">Methyltransferase</keyword>
<proteinExistence type="predicted"/>
<evidence type="ECO:0000256" key="5">
    <source>
        <dbReference type="ARBA" id="ARBA00022691"/>
    </source>
</evidence>
<keyword evidence="4 7" id="KW-0808">Transferase</keyword>
<evidence type="ECO:0000256" key="3">
    <source>
        <dbReference type="ARBA" id="ARBA00022603"/>
    </source>
</evidence>
<keyword evidence="8" id="KW-1185">Reference proteome</keyword>
<dbReference type="OrthoDB" id="9816309at2"/>
<evidence type="ECO:0000313" key="7">
    <source>
        <dbReference type="EMBL" id="KNY26288.1"/>
    </source>
</evidence>
<dbReference type="EC" id="2.1.1.80" evidence="2"/>
<dbReference type="PROSITE" id="PS50123">
    <property type="entry name" value="CHER"/>
    <property type="match status" value="1"/>
</dbReference>
<dbReference type="SUPFAM" id="SSF53335">
    <property type="entry name" value="S-adenosyl-L-methionine-dependent methyltransferases"/>
    <property type="match status" value="1"/>
</dbReference>
<dbReference type="PIRSF" id="PIRSF000410">
    <property type="entry name" value="CheR"/>
    <property type="match status" value="1"/>
</dbReference>
<dbReference type="InterPro" id="IPR000780">
    <property type="entry name" value="CheR_MeTrfase"/>
</dbReference>
<evidence type="ECO:0000256" key="2">
    <source>
        <dbReference type="ARBA" id="ARBA00012534"/>
    </source>
</evidence>
<dbReference type="InterPro" id="IPR026024">
    <property type="entry name" value="Chemotaxis_MeTrfase_CheR"/>
</dbReference>
<evidence type="ECO:0000259" key="6">
    <source>
        <dbReference type="PROSITE" id="PS50123"/>
    </source>
</evidence>
<sequence>MILLDDLYGKFIDVIYKRTGLYYEPGKRYFVQKRLEKRIEELGMESFKEYYQLIKFSSDQSEFNQLINDLTVNETYFFRDFPQLENFAEEVLPQYIKYKEAKKDYKLKIWSAACSTGEEPYTLSIILMEMLEQYDRWDIQILATDINTEVLSMAQRGIYDSRSVRDVPEEYLGKYFTLRNGKHLINLNVRKSIAFKQLNLMESQEMRNITGCDFIFCRNCLIYFDDDSRKKVIESMYNSLNSCGYIFLGHSESIGRISSAFNVQRIGKTIVYSKP</sequence>
<dbReference type="GO" id="GO:0032259">
    <property type="term" value="P:methylation"/>
    <property type="evidence" value="ECO:0007669"/>
    <property type="project" value="UniProtKB-KW"/>
</dbReference>
<dbReference type="eggNOG" id="COG1352">
    <property type="taxonomic scope" value="Bacteria"/>
</dbReference>
<dbReference type="PANTHER" id="PTHR24422">
    <property type="entry name" value="CHEMOTAXIS PROTEIN METHYLTRANSFERASE"/>
    <property type="match status" value="1"/>
</dbReference>
<name>A0A0L6JKP9_9FIRM</name>
<evidence type="ECO:0000313" key="8">
    <source>
        <dbReference type="Proteomes" id="UP000036923"/>
    </source>
</evidence>
<reference evidence="8" key="1">
    <citation type="submission" date="2015-07" db="EMBL/GenBank/DDBJ databases">
        <title>Near-Complete Genome Sequence of the Cellulolytic Bacterium Bacteroides (Pseudobacteroides) cellulosolvens ATCC 35603.</title>
        <authorList>
            <person name="Dassa B."/>
            <person name="Utturkar S.M."/>
            <person name="Klingeman D.M."/>
            <person name="Hurt R.A."/>
            <person name="Keller M."/>
            <person name="Xu J."/>
            <person name="Reddy Y.H.K."/>
            <person name="Borovok I."/>
            <person name="Grinberg I.R."/>
            <person name="Lamed R."/>
            <person name="Zhivin O."/>
            <person name="Bayer E.A."/>
            <person name="Brown S.D."/>
        </authorList>
    </citation>
    <scope>NUCLEOTIDE SEQUENCE [LARGE SCALE GENOMIC DNA]</scope>
    <source>
        <strain evidence="8">DSM 2933</strain>
    </source>
</reference>
<dbReference type="RefSeq" id="WP_036942349.1">
    <property type="nucleotide sequence ID" value="NZ_JQKC01000018.1"/>
</dbReference>
<dbReference type="Pfam" id="PF01739">
    <property type="entry name" value="CheR"/>
    <property type="match status" value="1"/>
</dbReference>
<protein>
    <recommendedName>
        <fullName evidence="2">protein-glutamate O-methyltransferase</fullName>
        <ecNumber evidence="2">2.1.1.80</ecNumber>
    </recommendedName>
</protein>
<dbReference type="AlphaFoldDB" id="A0A0L6JKP9"/>
<accession>A0A0L6JKP9</accession>
<dbReference type="PATRIC" id="fig|398512.5.peg.1611"/>
<feature type="domain" description="CheR-type methyltransferase" evidence="6">
    <location>
        <begin position="1"/>
        <end position="275"/>
    </location>
</feature>
<dbReference type="Pfam" id="PF03705">
    <property type="entry name" value="CheR_N"/>
    <property type="match status" value="1"/>
</dbReference>
<dbReference type="Proteomes" id="UP000036923">
    <property type="component" value="Unassembled WGS sequence"/>
</dbReference>
<evidence type="ECO:0000256" key="1">
    <source>
        <dbReference type="ARBA" id="ARBA00001541"/>
    </source>
</evidence>
<dbReference type="InterPro" id="IPR029063">
    <property type="entry name" value="SAM-dependent_MTases_sf"/>
</dbReference>
<dbReference type="Gene3D" id="3.40.50.150">
    <property type="entry name" value="Vaccinia Virus protein VP39"/>
    <property type="match status" value="1"/>
</dbReference>
<dbReference type="STRING" id="398512.Bccel_1550"/>
<dbReference type="PANTHER" id="PTHR24422:SF10">
    <property type="entry name" value="CHEMOTAXIS PROTEIN METHYLTRANSFERASE 2"/>
    <property type="match status" value="1"/>
</dbReference>
<dbReference type="InterPro" id="IPR050903">
    <property type="entry name" value="Bact_Chemotaxis_MeTrfase"/>
</dbReference>
<dbReference type="SMART" id="SM00138">
    <property type="entry name" value="MeTrc"/>
    <property type="match status" value="1"/>
</dbReference>
<dbReference type="Gene3D" id="1.10.155.10">
    <property type="entry name" value="Chemotaxis receptor methyltransferase CheR, N-terminal domain"/>
    <property type="match status" value="1"/>
</dbReference>
<dbReference type="InterPro" id="IPR022641">
    <property type="entry name" value="CheR_N"/>
</dbReference>
<dbReference type="EMBL" id="LGTC01000001">
    <property type="protein sequence ID" value="KNY26288.1"/>
    <property type="molecule type" value="Genomic_DNA"/>
</dbReference>
<gene>
    <name evidence="7" type="ORF">Bccel_1550</name>
</gene>
<dbReference type="SUPFAM" id="SSF47757">
    <property type="entry name" value="Chemotaxis receptor methyltransferase CheR, N-terminal domain"/>
    <property type="match status" value="1"/>
</dbReference>